<evidence type="ECO:0000313" key="2">
    <source>
        <dbReference type="Proteomes" id="UP000222975"/>
    </source>
</evidence>
<protein>
    <submittedName>
        <fullName evidence="1">Uncharacterized protein</fullName>
    </submittedName>
</protein>
<dbReference type="EMBL" id="KU886223">
    <property type="protein sequence ID" value="ANH51721.1"/>
    <property type="molecule type" value="Genomic_DNA"/>
</dbReference>
<proteinExistence type="predicted"/>
<dbReference type="Proteomes" id="UP000222975">
    <property type="component" value="Segment"/>
</dbReference>
<name>A0A173GDF1_9CAUD</name>
<accession>A0A173GDF1</accession>
<reference evidence="2" key="1">
    <citation type="submission" date="2016-03" db="EMBL/GenBank/DDBJ databases">
        <authorList>
            <person name="Sharma R."/>
            <person name="Simister A.R."/>
            <person name="Berg J.A."/>
            <person name="Jensen G.L."/>
            <person name="Keele B.R."/>
            <person name="Ward M.E.H."/>
            <person name="Breakwell D.P."/>
            <person name="Hope S."/>
            <person name="Grose J.H."/>
        </authorList>
    </citation>
    <scope>NUCLEOTIDE SEQUENCE [LARGE SCALE GENOMIC DNA]</scope>
</reference>
<evidence type="ECO:0000313" key="1">
    <source>
        <dbReference type="EMBL" id="ANH51721.1"/>
    </source>
</evidence>
<organism evidence="1 2">
    <name type="scientific">Erwinia phage vB_EamM_Simmy50</name>
    <dbReference type="NCBI Taxonomy" id="1815988"/>
    <lineage>
        <taxon>Viruses</taxon>
        <taxon>Duplodnaviria</taxon>
        <taxon>Heunggongvirae</taxon>
        <taxon>Uroviricota</taxon>
        <taxon>Caudoviricetes</taxon>
        <taxon>Chimalliviridae</taxon>
        <taxon>Agricanvirus</taxon>
        <taxon>Agricanvirus simmy50</taxon>
    </lineage>
</organism>
<keyword evidence="2" id="KW-1185">Reference proteome</keyword>
<sequence length="101" mass="11345">MCNMRSDWFVEDEPSMKESDPHFDNKAMDGLMAKIRDFVKESDAATYVPQALFGEAGKVNLSKVAAVTRPVDHLITLNPVANDGDVYLDFARGKRRGYKPH</sequence>
<gene>
    <name evidence="1" type="ORF">SIMMY50_263</name>
</gene>